<dbReference type="AlphaFoldDB" id="A0A2G9I2M4"/>
<feature type="transmembrane region" description="Helical" evidence="6">
    <location>
        <begin position="200"/>
        <end position="227"/>
    </location>
</feature>
<evidence type="ECO:0000256" key="4">
    <source>
        <dbReference type="ARBA" id="ARBA00022989"/>
    </source>
</evidence>
<dbReference type="PANTHER" id="PTHR22950">
    <property type="entry name" value="AMINO ACID TRANSPORTER"/>
    <property type="match status" value="1"/>
</dbReference>
<sequence length="409" mass="45176">MNFDNIEELELQQSSQQNRGTSFLRTCFNGLNALTGIGLLSIPYALSEGGWISLIALFIVAFFCFYTGLLLSKCMDSNPLIKTYPDIGARAFGTKGKIIISAFMYLELFLIAVEFLILEGDNLHKLFPNICVRIFGKSIGAKQVFVLATALVMLPTTWFRSLTFLAYFSAGGILASLILVGSIFWIGAFEVVGFSHKGVVWRYIGLPISISLYTFCYCGHVVFPTLCTSMKDKRQFPKVLLVCFILSTISYGSMAVLGYLMYGENLRSQVTLNLPTKNISSKIAIYITLISPVTKYAIIISPITTALEEMLIQNSNRLLSIIIRSLVVISTVVVALFVPFFGYVMAFIGGFTGISASILFPCLCYLKINRESLNFGIELIFIIVILVLGFFVAVVGTFTSIKDIVKHVG</sequence>
<feature type="transmembrane region" description="Helical" evidence="6">
    <location>
        <begin position="283"/>
        <end position="306"/>
    </location>
</feature>
<comment type="caution">
    <text evidence="8">The sequence shown here is derived from an EMBL/GenBank/DDBJ whole genome shotgun (WGS) entry which is preliminary data.</text>
</comment>
<dbReference type="PANTHER" id="PTHR22950:SF698">
    <property type="entry name" value="AMINO ACID TRANSPORTER TRANSMEMBRANE DOMAIN-CONTAINING PROTEIN"/>
    <property type="match status" value="1"/>
</dbReference>
<keyword evidence="5 6" id="KW-0472">Membrane</keyword>
<keyword evidence="3" id="KW-0813">Transport</keyword>
<proteinExistence type="predicted"/>
<comment type="subcellular location">
    <subcellularLocation>
        <location evidence="1">Membrane</location>
        <topology evidence="1">Multi-pass membrane protein</topology>
    </subcellularLocation>
</comment>
<feature type="transmembrane region" description="Helical" evidence="6">
    <location>
        <begin position="51"/>
        <end position="72"/>
    </location>
</feature>
<name>A0A2G9I2M4_9LAMI</name>
<feature type="transmembrane region" description="Helical" evidence="6">
    <location>
        <begin position="98"/>
        <end position="118"/>
    </location>
</feature>
<feature type="domain" description="Amino acid transporter transmembrane" evidence="7">
    <location>
        <begin position="20"/>
        <end position="401"/>
    </location>
</feature>
<evidence type="ECO:0000256" key="2">
    <source>
        <dbReference type="ARBA" id="ARBA00022692"/>
    </source>
</evidence>
<dbReference type="EMBL" id="NKXS01000476">
    <property type="protein sequence ID" value="PIN24003.1"/>
    <property type="molecule type" value="Genomic_DNA"/>
</dbReference>
<dbReference type="STRING" id="429701.A0A2G9I2M4"/>
<accession>A0A2G9I2M4</accession>
<keyword evidence="4 6" id="KW-1133">Transmembrane helix</keyword>
<evidence type="ECO:0000259" key="7">
    <source>
        <dbReference type="Pfam" id="PF01490"/>
    </source>
</evidence>
<keyword evidence="2 6" id="KW-0812">Transmembrane</keyword>
<evidence type="ECO:0000256" key="6">
    <source>
        <dbReference type="SAM" id="Phobius"/>
    </source>
</evidence>
<keyword evidence="9" id="KW-1185">Reference proteome</keyword>
<dbReference type="Proteomes" id="UP000231279">
    <property type="component" value="Unassembled WGS sequence"/>
</dbReference>
<dbReference type="GO" id="GO:0005774">
    <property type="term" value="C:vacuolar membrane"/>
    <property type="evidence" value="ECO:0007669"/>
    <property type="project" value="TreeGrafter"/>
</dbReference>
<protein>
    <submittedName>
        <fullName evidence="8">Amino acid transporter</fullName>
    </submittedName>
</protein>
<dbReference type="GO" id="GO:0015179">
    <property type="term" value="F:L-amino acid transmembrane transporter activity"/>
    <property type="evidence" value="ECO:0007669"/>
    <property type="project" value="TreeGrafter"/>
</dbReference>
<evidence type="ECO:0000313" key="9">
    <source>
        <dbReference type="Proteomes" id="UP000231279"/>
    </source>
</evidence>
<evidence type="ECO:0000256" key="5">
    <source>
        <dbReference type="ARBA" id="ARBA00023136"/>
    </source>
</evidence>
<evidence type="ECO:0000256" key="1">
    <source>
        <dbReference type="ARBA" id="ARBA00004141"/>
    </source>
</evidence>
<dbReference type="OrthoDB" id="655540at2759"/>
<keyword evidence="3" id="KW-0029">Amino-acid transport</keyword>
<feature type="transmembrane region" description="Helical" evidence="6">
    <location>
        <begin position="239"/>
        <end position="263"/>
    </location>
</feature>
<organism evidence="8 9">
    <name type="scientific">Handroanthus impetiginosus</name>
    <dbReference type="NCBI Taxonomy" id="429701"/>
    <lineage>
        <taxon>Eukaryota</taxon>
        <taxon>Viridiplantae</taxon>
        <taxon>Streptophyta</taxon>
        <taxon>Embryophyta</taxon>
        <taxon>Tracheophyta</taxon>
        <taxon>Spermatophyta</taxon>
        <taxon>Magnoliopsida</taxon>
        <taxon>eudicotyledons</taxon>
        <taxon>Gunneridae</taxon>
        <taxon>Pentapetalae</taxon>
        <taxon>asterids</taxon>
        <taxon>lamiids</taxon>
        <taxon>Lamiales</taxon>
        <taxon>Bignoniaceae</taxon>
        <taxon>Crescentiina</taxon>
        <taxon>Tabebuia alliance</taxon>
        <taxon>Handroanthus</taxon>
    </lineage>
</organism>
<feature type="transmembrane region" description="Helical" evidence="6">
    <location>
        <begin position="23"/>
        <end position="45"/>
    </location>
</feature>
<evidence type="ECO:0000256" key="3">
    <source>
        <dbReference type="ARBA" id="ARBA00022970"/>
    </source>
</evidence>
<feature type="transmembrane region" description="Helical" evidence="6">
    <location>
        <begin position="344"/>
        <end position="366"/>
    </location>
</feature>
<dbReference type="InterPro" id="IPR013057">
    <property type="entry name" value="AA_transpt_TM"/>
</dbReference>
<dbReference type="Pfam" id="PF01490">
    <property type="entry name" value="Aa_trans"/>
    <property type="match status" value="1"/>
</dbReference>
<gene>
    <name evidence="8" type="ORF">CDL12_03270</name>
</gene>
<reference evidence="9" key="1">
    <citation type="journal article" date="2018" name="Gigascience">
        <title>Genome assembly of the Pink Ipe (Handroanthus impetiginosus, Bignoniaceae), a highly valued, ecologically keystone Neotropical timber forest tree.</title>
        <authorList>
            <person name="Silva-Junior O.B."/>
            <person name="Grattapaglia D."/>
            <person name="Novaes E."/>
            <person name="Collevatti R.G."/>
        </authorList>
    </citation>
    <scope>NUCLEOTIDE SEQUENCE [LARGE SCALE GENOMIC DNA]</scope>
    <source>
        <strain evidence="9">cv. UFG-1</strain>
    </source>
</reference>
<feature type="transmembrane region" description="Helical" evidence="6">
    <location>
        <begin position="138"/>
        <end position="158"/>
    </location>
</feature>
<feature type="transmembrane region" description="Helical" evidence="6">
    <location>
        <begin position="318"/>
        <end position="338"/>
    </location>
</feature>
<feature type="transmembrane region" description="Helical" evidence="6">
    <location>
        <begin position="165"/>
        <end position="188"/>
    </location>
</feature>
<evidence type="ECO:0000313" key="8">
    <source>
        <dbReference type="EMBL" id="PIN24003.1"/>
    </source>
</evidence>
<feature type="transmembrane region" description="Helical" evidence="6">
    <location>
        <begin position="378"/>
        <end position="401"/>
    </location>
</feature>